<protein>
    <submittedName>
        <fullName evidence="2">Uncharacterized protein</fullName>
    </submittedName>
</protein>
<keyword evidence="3" id="KW-1185">Reference proteome</keyword>
<evidence type="ECO:0000313" key="3">
    <source>
        <dbReference type="Proteomes" id="UP000593568"/>
    </source>
</evidence>
<gene>
    <name evidence="2" type="ORF">Gotri_001215</name>
</gene>
<dbReference type="AlphaFoldDB" id="A0A7J9FDZ0"/>
<keyword evidence="1" id="KW-1133">Transmembrane helix</keyword>
<accession>A0A7J9FDZ0</accession>
<keyword evidence="1" id="KW-0472">Membrane</keyword>
<organism evidence="2 3">
    <name type="scientific">Gossypium trilobum</name>
    <dbReference type="NCBI Taxonomy" id="34281"/>
    <lineage>
        <taxon>Eukaryota</taxon>
        <taxon>Viridiplantae</taxon>
        <taxon>Streptophyta</taxon>
        <taxon>Embryophyta</taxon>
        <taxon>Tracheophyta</taxon>
        <taxon>Spermatophyta</taxon>
        <taxon>Magnoliopsida</taxon>
        <taxon>eudicotyledons</taxon>
        <taxon>Gunneridae</taxon>
        <taxon>Pentapetalae</taxon>
        <taxon>rosids</taxon>
        <taxon>malvids</taxon>
        <taxon>Malvales</taxon>
        <taxon>Malvaceae</taxon>
        <taxon>Malvoideae</taxon>
        <taxon>Gossypium</taxon>
    </lineage>
</organism>
<dbReference type="EMBL" id="JABEZW010000013">
    <property type="protein sequence ID" value="MBA0783512.1"/>
    <property type="molecule type" value="Genomic_DNA"/>
</dbReference>
<name>A0A7J9FDZ0_9ROSI</name>
<keyword evidence="1" id="KW-0812">Transmembrane</keyword>
<feature type="non-terminal residue" evidence="2">
    <location>
        <position position="39"/>
    </location>
</feature>
<feature type="transmembrane region" description="Helical" evidence="1">
    <location>
        <begin position="6"/>
        <end position="23"/>
    </location>
</feature>
<comment type="caution">
    <text evidence="2">The sequence shown here is derived from an EMBL/GenBank/DDBJ whole genome shotgun (WGS) entry which is preliminary data.</text>
</comment>
<evidence type="ECO:0000256" key="1">
    <source>
        <dbReference type="SAM" id="Phobius"/>
    </source>
</evidence>
<evidence type="ECO:0000313" key="2">
    <source>
        <dbReference type="EMBL" id="MBA0783512.1"/>
    </source>
</evidence>
<sequence>MKFLIQCLISFAIILMVLIMLVFKSSRMSLEKSISILLD</sequence>
<proteinExistence type="predicted"/>
<reference evidence="2 3" key="1">
    <citation type="journal article" date="2019" name="Genome Biol. Evol.">
        <title>Insights into the evolution of the New World diploid cottons (Gossypium, subgenus Houzingenia) based on genome sequencing.</title>
        <authorList>
            <person name="Grover C.E."/>
            <person name="Arick M.A. 2nd"/>
            <person name="Thrash A."/>
            <person name="Conover J.L."/>
            <person name="Sanders W.S."/>
            <person name="Peterson D.G."/>
            <person name="Frelichowski J.E."/>
            <person name="Scheffler J.A."/>
            <person name="Scheffler B.E."/>
            <person name="Wendel J.F."/>
        </authorList>
    </citation>
    <scope>NUCLEOTIDE SEQUENCE [LARGE SCALE GENOMIC DNA]</scope>
    <source>
        <strain evidence="2">8</strain>
        <tissue evidence="2">Leaf</tissue>
    </source>
</reference>
<dbReference type="Proteomes" id="UP000593568">
    <property type="component" value="Unassembled WGS sequence"/>
</dbReference>